<gene>
    <name evidence="3" type="ORF">QBC33DRAFT_528765</name>
</gene>
<dbReference type="InterPro" id="IPR008942">
    <property type="entry name" value="ENTH_VHS"/>
</dbReference>
<evidence type="ECO:0000313" key="4">
    <source>
        <dbReference type="Proteomes" id="UP001244011"/>
    </source>
</evidence>
<feature type="region of interest" description="Disordered" evidence="1">
    <location>
        <begin position="280"/>
        <end position="362"/>
    </location>
</feature>
<dbReference type="CDD" id="cd17003">
    <property type="entry name" value="CID_Rtt103"/>
    <property type="match status" value="1"/>
</dbReference>
<dbReference type="PANTHER" id="PTHR12460:SF0">
    <property type="entry name" value="CID DOMAIN-CONTAINING PROTEIN-RELATED"/>
    <property type="match status" value="1"/>
</dbReference>
<dbReference type="PANTHER" id="PTHR12460">
    <property type="entry name" value="CYCLIN-DEPENDENT KINASE INHIBITOR-RELATED PROTEIN"/>
    <property type="match status" value="1"/>
</dbReference>
<accession>A0AAJ0C5N5</accession>
<keyword evidence="4" id="KW-1185">Reference proteome</keyword>
<dbReference type="FunFam" id="1.25.40.90:FF:000030">
    <property type="entry name" value="DUF618 domain protein"/>
    <property type="match status" value="1"/>
</dbReference>
<sequence length="418" mass="45804">MSYSPDAVLAKLSALNESHDSIATAAQWIMFHRRHADSTVQLWLQRLKDSPSPKRLNLIYLANEVTQQSKARHKEEFLVAFSPVIAEATATAYKGATAEVQNKLRRVVDVWRERNIFEQPIQAAVEARMDDLDKARGTAKSTGFGGSIFGSSSALAFPPELKDLVAPQQAVSKQLLPVKSSLSTANTEYEKLMESTTPLPAAPVYAARLNGLLRHLANAESAVAESVKARKALVAALEKILDTNRQTMEADEKQQKDLAIRKTIIEDKKHEVELAIMRNLSTNEEAQSPGEGPSASPGAEIDRPEVEALTPPPAQDDHDFYDNYPPAHSENGQHQSPPPPPYSHTPQDRHQQPTFPSSAPGIEMLSNLASQYQAVPVALNGSNKRRRVDSREEFPDLGGDDGIDDEVAEILRKDGSGS</sequence>
<dbReference type="GO" id="GO:0099122">
    <property type="term" value="F:RNA polymerase II C-terminal domain binding"/>
    <property type="evidence" value="ECO:0007669"/>
    <property type="project" value="InterPro"/>
</dbReference>
<evidence type="ECO:0000313" key="3">
    <source>
        <dbReference type="EMBL" id="KAK1770634.1"/>
    </source>
</evidence>
<name>A0AAJ0C5N5_9PEZI</name>
<dbReference type="InterPro" id="IPR006569">
    <property type="entry name" value="CID_dom"/>
</dbReference>
<dbReference type="SUPFAM" id="SSF48464">
    <property type="entry name" value="ENTH/VHS domain"/>
    <property type="match status" value="1"/>
</dbReference>
<dbReference type="PROSITE" id="PS51391">
    <property type="entry name" value="CID"/>
    <property type="match status" value="1"/>
</dbReference>
<feature type="domain" description="CID" evidence="2">
    <location>
        <begin position="1"/>
        <end position="133"/>
    </location>
</feature>
<organism evidence="3 4">
    <name type="scientific">Phialemonium atrogriseum</name>
    <dbReference type="NCBI Taxonomy" id="1093897"/>
    <lineage>
        <taxon>Eukaryota</taxon>
        <taxon>Fungi</taxon>
        <taxon>Dikarya</taxon>
        <taxon>Ascomycota</taxon>
        <taxon>Pezizomycotina</taxon>
        <taxon>Sordariomycetes</taxon>
        <taxon>Sordariomycetidae</taxon>
        <taxon>Cephalothecales</taxon>
        <taxon>Cephalothecaceae</taxon>
        <taxon>Phialemonium</taxon>
    </lineage>
</organism>
<dbReference type="Pfam" id="PF04818">
    <property type="entry name" value="CID"/>
    <property type="match status" value="1"/>
</dbReference>
<dbReference type="GeneID" id="85310264"/>
<dbReference type="AlphaFoldDB" id="A0AAJ0C5N5"/>
<dbReference type="InterPro" id="IPR047883">
    <property type="entry name" value="Rtt103-like_CID"/>
</dbReference>
<evidence type="ECO:0000259" key="2">
    <source>
        <dbReference type="PROSITE" id="PS51391"/>
    </source>
</evidence>
<proteinExistence type="predicted"/>
<dbReference type="Proteomes" id="UP001244011">
    <property type="component" value="Unassembled WGS sequence"/>
</dbReference>
<feature type="region of interest" description="Disordered" evidence="1">
    <location>
        <begin position="378"/>
        <end position="403"/>
    </location>
</feature>
<comment type="caution">
    <text evidence="3">The sequence shown here is derived from an EMBL/GenBank/DDBJ whole genome shotgun (WGS) entry which is preliminary data.</text>
</comment>
<reference evidence="3" key="1">
    <citation type="submission" date="2023-06" db="EMBL/GenBank/DDBJ databases">
        <title>Genome-scale phylogeny and comparative genomics of the fungal order Sordariales.</title>
        <authorList>
            <consortium name="Lawrence Berkeley National Laboratory"/>
            <person name="Hensen N."/>
            <person name="Bonometti L."/>
            <person name="Westerberg I."/>
            <person name="Brannstrom I.O."/>
            <person name="Guillou S."/>
            <person name="Cros-Aarteil S."/>
            <person name="Calhoun S."/>
            <person name="Haridas S."/>
            <person name="Kuo A."/>
            <person name="Mondo S."/>
            <person name="Pangilinan J."/>
            <person name="Riley R."/>
            <person name="Labutti K."/>
            <person name="Andreopoulos B."/>
            <person name="Lipzen A."/>
            <person name="Chen C."/>
            <person name="Yanf M."/>
            <person name="Daum C."/>
            <person name="Ng V."/>
            <person name="Clum A."/>
            <person name="Steindorff A."/>
            <person name="Ohm R."/>
            <person name="Martin F."/>
            <person name="Silar P."/>
            <person name="Natvig D."/>
            <person name="Lalanne C."/>
            <person name="Gautier V."/>
            <person name="Ament-Velasquez S.L."/>
            <person name="Kruys A."/>
            <person name="Hutchinson M.I."/>
            <person name="Powell A.J."/>
            <person name="Barry K."/>
            <person name="Miller A.N."/>
            <person name="Grigoriev I.V."/>
            <person name="Debuchy R."/>
            <person name="Gladieux P."/>
            <person name="Thoren M.H."/>
            <person name="Johannesson H."/>
        </authorList>
    </citation>
    <scope>NUCLEOTIDE SEQUENCE</scope>
    <source>
        <strain evidence="3">8032-3</strain>
    </source>
</reference>
<dbReference type="SMART" id="SM00582">
    <property type="entry name" value="RPR"/>
    <property type="match status" value="1"/>
</dbReference>
<evidence type="ECO:0000256" key="1">
    <source>
        <dbReference type="SAM" id="MobiDB-lite"/>
    </source>
</evidence>
<dbReference type="RefSeq" id="XP_060286847.1">
    <property type="nucleotide sequence ID" value="XM_060427077.1"/>
</dbReference>
<protein>
    <submittedName>
        <fullName evidence="3">DUF618-domain-containing protein</fullName>
    </submittedName>
</protein>
<dbReference type="GO" id="GO:0031124">
    <property type="term" value="P:mRNA 3'-end processing"/>
    <property type="evidence" value="ECO:0007669"/>
    <property type="project" value="InterPro"/>
</dbReference>
<dbReference type="Gene3D" id="1.25.40.90">
    <property type="match status" value="1"/>
</dbReference>
<dbReference type="EMBL" id="MU839000">
    <property type="protein sequence ID" value="KAK1770634.1"/>
    <property type="molecule type" value="Genomic_DNA"/>
</dbReference>